<comment type="function">
    <text evidence="9">Catalyzes the phosphorylation of the position 2 hydroxy group of 4-diphosphocytidyl-2C-methyl-D-erythritol.</text>
</comment>
<comment type="catalytic activity">
    <reaction evidence="9">
        <text>4-CDP-2-C-methyl-D-erythritol + ATP = 4-CDP-2-C-methyl-D-erythritol 2-phosphate + ADP + H(+)</text>
        <dbReference type="Rhea" id="RHEA:18437"/>
        <dbReference type="ChEBI" id="CHEBI:15378"/>
        <dbReference type="ChEBI" id="CHEBI:30616"/>
        <dbReference type="ChEBI" id="CHEBI:57823"/>
        <dbReference type="ChEBI" id="CHEBI:57919"/>
        <dbReference type="ChEBI" id="CHEBI:456216"/>
        <dbReference type="EC" id="2.7.1.148"/>
    </reaction>
</comment>
<evidence type="ECO:0000256" key="7">
    <source>
        <dbReference type="ARBA" id="ARBA00022840"/>
    </source>
</evidence>
<sequence length="281" mass="31370">MILHPCCKINLGLNIVGKRNDGYHNLETVFYPVPLCDTLELIDVGQYSANPECYLEENGDKLDCTPQENLIVKAFKLLAKDFRLPSIRVKLTKRIPSQAGLGGGSSDAVYMLKLLNAFFKLNIEEEQLIGYAVRLGADCAFFIHSTPCFASGIGDKLTPLDSRQISLNGYHIAIIKPDIAISTKEAFSNIHPNTPMMSCEKSVQQPISEWKNILTNDFEDSIFPSHPALKEIKRELYKQGALYAQMSGSGSAIYGLFRKSPELLFRSFSNYFTFISPLTTL</sequence>
<organism evidence="12 13">
    <name type="scientific">Prevotella brunnea</name>
    <dbReference type="NCBI Taxonomy" id="2508867"/>
    <lineage>
        <taxon>Bacteria</taxon>
        <taxon>Pseudomonadati</taxon>
        <taxon>Bacteroidota</taxon>
        <taxon>Bacteroidia</taxon>
        <taxon>Bacteroidales</taxon>
        <taxon>Prevotellaceae</taxon>
        <taxon>Prevotella</taxon>
    </lineage>
</organism>
<keyword evidence="4 9" id="KW-0808">Transferase</keyword>
<dbReference type="GO" id="GO:0016114">
    <property type="term" value="P:terpenoid biosynthetic process"/>
    <property type="evidence" value="ECO:0007669"/>
    <property type="project" value="UniProtKB-UniRule"/>
</dbReference>
<comment type="similarity">
    <text evidence="1 9">Belongs to the GHMP kinase family. IspE subfamily.</text>
</comment>
<evidence type="ECO:0000313" key="12">
    <source>
        <dbReference type="EMBL" id="TXJ59749.1"/>
    </source>
</evidence>
<comment type="caution">
    <text evidence="12">The sequence shown here is derived from an EMBL/GenBank/DDBJ whole genome shotgun (WGS) entry which is preliminary data.</text>
</comment>
<reference evidence="13" key="1">
    <citation type="submission" date="2019-05" db="EMBL/GenBank/DDBJ databases">
        <title>Prevotella brunnea sp. nov., isolated from a wound of a patient.</title>
        <authorList>
            <person name="Buhl M."/>
        </authorList>
    </citation>
    <scope>NUCLEOTIDE SEQUENCE [LARGE SCALE GENOMIC DNA]</scope>
    <source>
        <strain evidence="13">A2672</strain>
    </source>
</reference>
<keyword evidence="6 9" id="KW-0418">Kinase</keyword>
<evidence type="ECO:0000259" key="11">
    <source>
        <dbReference type="Pfam" id="PF08544"/>
    </source>
</evidence>
<keyword evidence="5 9" id="KW-0547">Nucleotide-binding</keyword>
<evidence type="ECO:0000256" key="2">
    <source>
        <dbReference type="ARBA" id="ARBA00012052"/>
    </source>
</evidence>
<feature type="domain" description="GHMP kinase N-terminal" evidence="10">
    <location>
        <begin position="69"/>
        <end position="144"/>
    </location>
</feature>
<dbReference type="AlphaFoldDB" id="A0A5C8GDA1"/>
<evidence type="ECO:0000259" key="10">
    <source>
        <dbReference type="Pfam" id="PF00288"/>
    </source>
</evidence>
<comment type="pathway">
    <text evidence="9">Isoprenoid biosynthesis; isopentenyl diphosphate biosynthesis via DXP pathway; isopentenyl diphosphate from 1-deoxy-D-xylulose 5-phosphate: step 3/6.</text>
</comment>
<evidence type="ECO:0000256" key="5">
    <source>
        <dbReference type="ARBA" id="ARBA00022741"/>
    </source>
</evidence>
<gene>
    <name evidence="9" type="primary">ispE</name>
    <name evidence="12" type="ORF">ETF27_09075</name>
</gene>
<dbReference type="GO" id="GO:0019288">
    <property type="term" value="P:isopentenyl diphosphate biosynthetic process, methylerythritol 4-phosphate pathway"/>
    <property type="evidence" value="ECO:0007669"/>
    <property type="project" value="UniProtKB-UniRule"/>
</dbReference>
<dbReference type="Pfam" id="PF00288">
    <property type="entry name" value="GHMP_kinases_N"/>
    <property type="match status" value="1"/>
</dbReference>
<dbReference type="InterPro" id="IPR006204">
    <property type="entry name" value="GHMP_kinase_N_dom"/>
</dbReference>
<feature type="domain" description="GHMP kinase C-terminal" evidence="11">
    <location>
        <begin position="207"/>
        <end position="268"/>
    </location>
</feature>
<keyword evidence="13" id="KW-1185">Reference proteome</keyword>
<dbReference type="PANTHER" id="PTHR43527">
    <property type="entry name" value="4-DIPHOSPHOCYTIDYL-2-C-METHYL-D-ERYTHRITOL KINASE, CHLOROPLASTIC"/>
    <property type="match status" value="1"/>
</dbReference>
<dbReference type="GO" id="GO:0050515">
    <property type="term" value="F:4-(cytidine 5'-diphospho)-2-C-methyl-D-erythritol kinase activity"/>
    <property type="evidence" value="ECO:0007669"/>
    <property type="project" value="UniProtKB-UniRule"/>
</dbReference>
<evidence type="ECO:0000256" key="8">
    <source>
        <dbReference type="ARBA" id="ARBA00032554"/>
    </source>
</evidence>
<dbReference type="InterPro" id="IPR020568">
    <property type="entry name" value="Ribosomal_Su5_D2-typ_SF"/>
</dbReference>
<dbReference type="InterPro" id="IPR004424">
    <property type="entry name" value="IspE"/>
</dbReference>
<name>A0A5C8GDA1_9BACT</name>
<dbReference type="GO" id="GO:0005524">
    <property type="term" value="F:ATP binding"/>
    <property type="evidence" value="ECO:0007669"/>
    <property type="project" value="UniProtKB-UniRule"/>
</dbReference>
<feature type="active site" evidence="9">
    <location>
        <position position="138"/>
    </location>
</feature>
<dbReference type="InterPro" id="IPR013750">
    <property type="entry name" value="GHMP_kinase_C_dom"/>
</dbReference>
<dbReference type="Pfam" id="PF08544">
    <property type="entry name" value="GHMP_kinases_C"/>
    <property type="match status" value="1"/>
</dbReference>
<dbReference type="EC" id="2.7.1.148" evidence="2 9"/>
<dbReference type="OrthoDB" id="9809438at2"/>
<evidence type="ECO:0000256" key="6">
    <source>
        <dbReference type="ARBA" id="ARBA00022777"/>
    </source>
</evidence>
<evidence type="ECO:0000256" key="4">
    <source>
        <dbReference type="ARBA" id="ARBA00022679"/>
    </source>
</evidence>
<evidence type="ECO:0000256" key="3">
    <source>
        <dbReference type="ARBA" id="ARBA00017473"/>
    </source>
</evidence>
<feature type="active site" evidence="9">
    <location>
        <position position="8"/>
    </location>
</feature>
<dbReference type="PANTHER" id="PTHR43527:SF2">
    <property type="entry name" value="4-DIPHOSPHOCYTIDYL-2-C-METHYL-D-ERYTHRITOL KINASE, CHLOROPLASTIC"/>
    <property type="match status" value="1"/>
</dbReference>
<dbReference type="RefSeq" id="WP_130829304.1">
    <property type="nucleotide sequence ID" value="NZ_SDIK01000071.1"/>
</dbReference>
<dbReference type="PIRSF" id="PIRSF010376">
    <property type="entry name" value="IspE"/>
    <property type="match status" value="1"/>
</dbReference>
<keyword evidence="9" id="KW-0414">Isoprene biosynthesis</keyword>
<feature type="binding site" evidence="9">
    <location>
        <begin position="96"/>
        <end position="106"/>
    </location>
    <ligand>
        <name>ATP</name>
        <dbReference type="ChEBI" id="CHEBI:30616"/>
    </ligand>
</feature>
<keyword evidence="7 9" id="KW-0067">ATP-binding</keyword>
<evidence type="ECO:0000256" key="1">
    <source>
        <dbReference type="ARBA" id="ARBA00009684"/>
    </source>
</evidence>
<dbReference type="EMBL" id="SDIK01000071">
    <property type="protein sequence ID" value="TXJ59749.1"/>
    <property type="molecule type" value="Genomic_DNA"/>
</dbReference>
<dbReference type="InterPro" id="IPR014721">
    <property type="entry name" value="Ribsml_uS5_D2-typ_fold_subgr"/>
</dbReference>
<accession>A0A5C8GDA1</accession>
<evidence type="ECO:0000313" key="13">
    <source>
        <dbReference type="Proteomes" id="UP000321612"/>
    </source>
</evidence>
<dbReference type="SUPFAM" id="SSF55060">
    <property type="entry name" value="GHMP Kinase, C-terminal domain"/>
    <property type="match status" value="1"/>
</dbReference>
<evidence type="ECO:0000256" key="9">
    <source>
        <dbReference type="HAMAP-Rule" id="MF_00061"/>
    </source>
</evidence>
<dbReference type="NCBIfam" id="TIGR00154">
    <property type="entry name" value="ispE"/>
    <property type="match status" value="1"/>
</dbReference>
<dbReference type="Proteomes" id="UP000321612">
    <property type="component" value="Unassembled WGS sequence"/>
</dbReference>
<proteinExistence type="inferred from homology"/>
<dbReference type="HAMAP" id="MF_00061">
    <property type="entry name" value="IspE"/>
    <property type="match status" value="1"/>
</dbReference>
<dbReference type="Gene3D" id="3.30.230.10">
    <property type="match status" value="1"/>
</dbReference>
<dbReference type="Gene3D" id="3.30.70.890">
    <property type="entry name" value="GHMP kinase, C-terminal domain"/>
    <property type="match status" value="1"/>
</dbReference>
<dbReference type="SUPFAM" id="SSF54211">
    <property type="entry name" value="Ribosomal protein S5 domain 2-like"/>
    <property type="match status" value="1"/>
</dbReference>
<dbReference type="InterPro" id="IPR036554">
    <property type="entry name" value="GHMP_kinase_C_sf"/>
</dbReference>
<protein>
    <recommendedName>
        <fullName evidence="3 9">4-diphosphocytidyl-2-C-methyl-D-erythritol kinase</fullName>
        <shortName evidence="9">CMK</shortName>
        <ecNumber evidence="2 9">2.7.1.148</ecNumber>
    </recommendedName>
    <alternativeName>
        <fullName evidence="8 9">4-(cytidine-5'-diphospho)-2-C-methyl-D-erythritol kinase</fullName>
    </alternativeName>
</protein>
<dbReference type="UniPathway" id="UPA00056">
    <property type="reaction ID" value="UER00094"/>
</dbReference>